<feature type="domain" description="Formyl transferase N-terminal" evidence="1">
    <location>
        <begin position="25"/>
        <end position="176"/>
    </location>
</feature>
<reference evidence="3 4" key="1">
    <citation type="submission" date="2016-10" db="EMBL/GenBank/DDBJ databases">
        <authorList>
            <person name="de Groot N.N."/>
        </authorList>
    </citation>
    <scope>NUCLEOTIDE SEQUENCE [LARGE SCALE GENOMIC DNA]</scope>
    <source>
        <strain evidence="3 4">DSM 5885</strain>
    </source>
</reference>
<dbReference type="AlphaFoldDB" id="A0A1G8MPM7"/>
<evidence type="ECO:0000259" key="2">
    <source>
        <dbReference type="Pfam" id="PF02911"/>
    </source>
</evidence>
<proteinExistence type="predicted"/>
<dbReference type="InterPro" id="IPR002376">
    <property type="entry name" value="Formyl_transf_N"/>
</dbReference>
<dbReference type="InterPro" id="IPR011034">
    <property type="entry name" value="Formyl_transferase-like_C_sf"/>
</dbReference>
<dbReference type="SUPFAM" id="SSF50486">
    <property type="entry name" value="FMT C-terminal domain-like"/>
    <property type="match status" value="1"/>
</dbReference>
<dbReference type="SUPFAM" id="SSF53328">
    <property type="entry name" value="Formyltransferase"/>
    <property type="match status" value="1"/>
</dbReference>
<evidence type="ECO:0000259" key="1">
    <source>
        <dbReference type="Pfam" id="PF00551"/>
    </source>
</evidence>
<feature type="domain" description="Formyl transferase C-terminal" evidence="2">
    <location>
        <begin position="203"/>
        <end position="288"/>
    </location>
</feature>
<dbReference type="STRING" id="83767.SAMN05660652_03889"/>
<dbReference type="InterPro" id="IPR005793">
    <property type="entry name" value="Formyl_trans_C"/>
</dbReference>
<dbReference type="Gene3D" id="3.40.50.12230">
    <property type="match status" value="1"/>
</dbReference>
<gene>
    <name evidence="3" type="ORF">SAMN05660652_03889</name>
</gene>
<dbReference type="PANTHER" id="PTHR11138:SF5">
    <property type="entry name" value="METHIONYL-TRNA FORMYLTRANSFERASE, MITOCHONDRIAL"/>
    <property type="match status" value="1"/>
</dbReference>
<sequence>MTRAVVFAYHNVGVRCLKVLLARGIDVALVITHEDNPNENIWFGSVRQVCEENDIPFITPADPNTPETEACVAALDADFLFSFYYRHMLKAPLLSAVKRGAYNMHGSLLPKYRGRVPINWAVIHGERETGATLHRMTEKPDNGAIVDQVAVPILPDDTAQEVFEKVTVAAELCLHRALPGLIDGSAPHRAQDLSQGAYFGGRKAEDGRIDWSQNARQIHDLVRAVTRPYPGAFSDLPTGRLVLWRTRVVADDGTGPLTGTITHNNGILEIHPIGGGILQILDAELSGGDLPTSGNPDDIIKLPSSDS</sequence>
<dbReference type="EMBL" id="FNCY01000026">
    <property type="protein sequence ID" value="SDI69911.1"/>
    <property type="molecule type" value="Genomic_DNA"/>
</dbReference>
<dbReference type="NCBIfam" id="NF005414">
    <property type="entry name" value="PRK06988.1"/>
    <property type="match status" value="1"/>
</dbReference>
<protein>
    <submittedName>
        <fullName evidence="3">Methionyl-tRNA formyltransferase</fullName>
    </submittedName>
</protein>
<dbReference type="GO" id="GO:0004479">
    <property type="term" value="F:methionyl-tRNA formyltransferase activity"/>
    <property type="evidence" value="ECO:0007669"/>
    <property type="project" value="TreeGrafter"/>
</dbReference>
<accession>A0A1G8MPM7</accession>
<keyword evidence="3" id="KW-0808">Transferase</keyword>
<dbReference type="RefSeq" id="WP_091940271.1">
    <property type="nucleotide sequence ID" value="NZ_FNCY01000026.1"/>
</dbReference>
<dbReference type="CDD" id="cd08702">
    <property type="entry name" value="Arna_FMT_C"/>
    <property type="match status" value="1"/>
</dbReference>
<name>A0A1G8MPM7_9RHOO</name>
<dbReference type="OrthoDB" id="9802815at2"/>
<dbReference type="Pfam" id="PF02911">
    <property type="entry name" value="Formyl_trans_C"/>
    <property type="match status" value="1"/>
</dbReference>
<dbReference type="GO" id="GO:0005829">
    <property type="term" value="C:cytosol"/>
    <property type="evidence" value="ECO:0007669"/>
    <property type="project" value="TreeGrafter"/>
</dbReference>
<dbReference type="InterPro" id="IPR036477">
    <property type="entry name" value="Formyl_transf_N_sf"/>
</dbReference>
<evidence type="ECO:0000313" key="4">
    <source>
        <dbReference type="Proteomes" id="UP000198607"/>
    </source>
</evidence>
<dbReference type="PANTHER" id="PTHR11138">
    <property type="entry name" value="METHIONYL-TRNA FORMYLTRANSFERASE"/>
    <property type="match status" value="1"/>
</dbReference>
<organism evidence="3 4">
    <name type="scientific">Propionivibrio dicarboxylicus</name>
    <dbReference type="NCBI Taxonomy" id="83767"/>
    <lineage>
        <taxon>Bacteria</taxon>
        <taxon>Pseudomonadati</taxon>
        <taxon>Pseudomonadota</taxon>
        <taxon>Betaproteobacteria</taxon>
        <taxon>Rhodocyclales</taxon>
        <taxon>Rhodocyclaceae</taxon>
        <taxon>Propionivibrio</taxon>
    </lineage>
</organism>
<dbReference type="Proteomes" id="UP000198607">
    <property type="component" value="Unassembled WGS sequence"/>
</dbReference>
<keyword evidence="4" id="KW-1185">Reference proteome</keyword>
<dbReference type="Pfam" id="PF00551">
    <property type="entry name" value="Formyl_trans_N"/>
    <property type="match status" value="1"/>
</dbReference>
<evidence type="ECO:0000313" key="3">
    <source>
        <dbReference type="EMBL" id="SDI69911.1"/>
    </source>
</evidence>